<protein>
    <recommendedName>
        <fullName evidence="7">Thiol:disulfide interchange protein</fullName>
    </recommendedName>
</protein>
<reference evidence="10 11" key="2">
    <citation type="submission" date="2011-11" db="EMBL/GenBank/DDBJ databases">
        <authorList>
            <consortium name="US DOE Joint Genome Institute"/>
            <person name="Lucas S."/>
            <person name="Han J."/>
            <person name="Lapidus A."/>
            <person name="Cheng J.-F."/>
            <person name="Goodwin L."/>
            <person name="Pitluck S."/>
            <person name="Peters L."/>
            <person name="Ovchinnikova G."/>
            <person name="Zhang X."/>
            <person name="Detter J.C."/>
            <person name="Han C."/>
            <person name="Tapia R."/>
            <person name="Land M."/>
            <person name="Hauser L."/>
            <person name="Kyrpides N."/>
            <person name="Ivanova N."/>
            <person name="Pagani I."/>
            <person name="Vogl K."/>
            <person name="Liu Z."/>
            <person name="Overmann J."/>
            <person name="Frigaard N.-U."/>
            <person name="Bryant D."/>
            <person name="Woyke T."/>
        </authorList>
    </citation>
    <scope>NUCLEOTIDE SEQUENCE [LARGE SCALE GENOMIC DNA]</scope>
    <source>
        <strain evidence="10 11">970</strain>
    </source>
</reference>
<dbReference type="InterPro" id="IPR036249">
    <property type="entry name" value="Thioredoxin-like_sf"/>
</dbReference>
<evidence type="ECO:0000256" key="4">
    <source>
        <dbReference type="ARBA" id="ARBA00022764"/>
    </source>
</evidence>
<keyword evidence="10" id="KW-0413">Isomerase</keyword>
<proteinExistence type="inferred from homology"/>
<keyword evidence="3" id="KW-0732">Signal</keyword>
<evidence type="ECO:0000259" key="9">
    <source>
        <dbReference type="PROSITE" id="PS51352"/>
    </source>
</evidence>
<dbReference type="Gene3D" id="3.40.30.10">
    <property type="entry name" value="Glutaredoxin"/>
    <property type="match status" value="1"/>
</dbReference>
<dbReference type="Proteomes" id="UP000002964">
    <property type="component" value="Unassembled WGS sequence"/>
</dbReference>
<sequence length="213" mass="24079">MSGFRLPLLLLMLIGSTLGLAYASDIEEGVDYLAVEQPQWFEPAGEEDGSMEVLEFFWYGCPHCYHLEPDLKQWLARQPEQVKFRRVPAANSVRWVNHAKAFFAAEQIGALEQLHEPLFKALQEERRPLFSDEELIAFAAEQGIDEDAFRAAYMSFPVDMQVRKSADFATRFGITSVPTLVVNGAYVTSPSQAGSRERTFEVIDALIVQELDQ</sequence>
<evidence type="ECO:0000256" key="5">
    <source>
        <dbReference type="ARBA" id="ARBA00023157"/>
    </source>
</evidence>
<keyword evidence="6" id="KW-0676">Redox-active center</keyword>
<dbReference type="InterPro" id="IPR050824">
    <property type="entry name" value="Thiol_disulfide_DsbA"/>
</dbReference>
<dbReference type="HOGENOM" id="CLU_088255_1_0_6"/>
<accession>H8YYJ6</accession>
<dbReference type="AlphaFoldDB" id="H8YYJ6"/>
<dbReference type="PROSITE" id="PS51352">
    <property type="entry name" value="THIOREDOXIN_2"/>
    <property type="match status" value="1"/>
</dbReference>
<feature type="disulfide bond" description="Redox-active" evidence="8">
    <location>
        <begin position="61"/>
        <end position="64"/>
    </location>
</feature>
<dbReference type="GO" id="GO:0015036">
    <property type="term" value="F:disulfide oxidoreductase activity"/>
    <property type="evidence" value="ECO:0007669"/>
    <property type="project" value="UniProtKB-ARBA"/>
</dbReference>
<organism evidence="10 11">
    <name type="scientific">Thiorhodovibrio frisius</name>
    <dbReference type="NCBI Taxonomy" id="631362"/>
    <lineage>
        <taxon>Bacteria</taxon>
        <taxon>Pseudomonadati</taxon>
        <taxon>Pseudomonadota</taxon>
        <taxon>Gammaproteobacteria</taxon>
        <taxon>Chromatiales</taxon>
        <taxon>Chromatiaceae</taxon>
        <taxon>Thiorhodovibrio</taxon>
    </lineage>
</organism>
<reference evidence="11" key="1">
    <citation type="submission" date="2011-06" db="EMBL/GenBank/DDBJ databases">
        <authorList>
            <consortium name="US DOE Joint Genome Institute (JGI-PGF)"/>
            <person name="Lucas S."/>
            <person name="Han J."/>
            <person name="Lapidus A."/>
            <person name="Cheng J.-F."/>
            <person name="Goodwin L."/>
            <person name="Pitluck S."/>
            <person name="Peters L."/>
            <person name="Land M.L."/>
            <person name="Hauser L."/>
            <person name="Vogl K."/>
            <person name="Liu Z."/>
            <person name="Overmann J."/>
            <person name="Frigaard N.-U."/>
            <person name="Bryant D.A."/>
            <person name="Woyke T.J."/>
        </authorList>
    </citation>
    <scope>NUCLEOTIDE SEQUENCE [LARGE SCALE GENOMIC DNA]</scope>
    <source>
        <strain evidence="11">970</strain>
    </source>
</reference>
<dbReference type="PROSITE" id="PS00194">
    <property type="entry name" value="THIOREDOXIN_1"/>
    <property type="match status" value="1"/>
</dbReference>
<evidence type="ECO:0000256" key="1">
    <source>
        <dbReference type="ARBA" id="ARBA00004418"/>
    </source>
</evidence>
<evidence type="ECO:0000256" key="2">
    <source>
        <dbReference type="ARBA" id="ARBA00005791"/>
    </source>
</evidence>
<dbReference type="InterPro" id="IPR001853">
    <property type="entry name" value="DSBA-like_thioredoxin_dom"/>
</dbReference>
<dbReference type="PANTHER" id="PTHR35891:SF2">
    <property type="entry name" value="THIOL:DISULFIDE INTERCHANGE PROTEIN DSBA"/>
    <property type="match status" value="1"/>
</dbReference>
<dbReference type="SUPFAM" id="SSF52833">
    <property type="entry name" value="Thioredoxin-like"/>
    <property type="match status" value="1"/>
</dbReference>
<feature type="domain" description="Thioredoxin" evidence="9">
    <location>
        <begin position="12"/>
        <end position="154"/>
    </location>
</feature>
<dbReference type="EMBL" id="JH603168">
    <property type="protein sequence ID" value="EIC23522.1"/>
    <property type="molecule type" value="Genomic_DNA"/>
</dbReference>
<evidence type="ECO:0000313" key="10">
    <source>
        <dbReference type="EMBL" id="EIC23522.1"/>
    </source>
</evidence>
<evidence type="ECO:0000256" key="8">
    <source>
        <dbReference type="PIRSR" id="PIRSR001488-1"/>
    </source>
</evidence>
<evidence type="ECO:0000313" key="11">
    <source>
        <dbReference type="Proteomes" id="UP000002964"/>
    </source>
</evidence>
<dbReference type="STRING" id="631362.Thi970DRAFT_01193"/>
<keyword evidence="4 7" id="KW-0574">Periplasm</keyword>
<dbReference type="eggNOG" id="COG1651">
    <property type="taxonomic scope" value="Bacteria"/>
</dbReference>
<dbReference type="CDD" id="cd03019">
    <property type="entry name" value="DsbA_DsbA"/>
    <property type="match status" value="1"/>
</dbReference>
<gene>
    <name evidence="10" type="ORF">Thi970DRAFT_01193</name>
</gene>
<evidence type="ECO:0000256" key="6">
    <source>
        <dbReference type="ARBA" id="ARBA00023284"/>
    </source>
</evidence>
<dbReference type="RefSeq" id="WP_009147605.1">
    <property type="nucleotide sequence ID" value="NZ_CP121471.1"/>
</dbReference>
<dbReference type="InterPro" id="IPR023205">
    <property type="entry name" value="DsbA/DsbL"/>
</dbReference>
<dbReference type="PANTHER" id="PTHR35891">
    <property type="entry name" value="THIOL:DISULFIDE INTERCHANGE PROTEIN DSBA"/>
    <property type="match status" value="1"/>
</dbReference>
<dbReference type="InterPro" id="IPR013766">
    <property type="entry name" value="Thioredoxin_domain"/>
</dbReference>
<name>H8YYJ6_9GAMM</name>
<dbReference type="Pfam" id="PF01323">
    <property type="entry name" value="DSBA"/>
    <property type="match status" value="1"/>
</dbReference>
<comment type="subcellular location">
    <subcellularLocation>
        <location evidence="1 7">Periplasm</location>
    </subcellularLocation>
</comment>
<keyword evidence="11" id="KW-1185">Reference proteome</keyword>
<evidence type="ECO:0000256" key="7">
    <source>
        <dbReference type="PIRNR" id="PIRNR001488"/>
    </source>
</evidence>
<dbReference type="PIRSF" id="PIRSF001488">
    <property type="entry name" value="Tdi_protein"/>
    <property type="match status" value="1"/>
</dbReference>
<evidence type="ECO:0000256" key="3">
    <source>
        <dbReference type="ARBA" id="ARBA00022729"/>
    </source>
</evidence>
<dbReference type="GO" id="GO:0042597">
    <property type="term" value="C:periplasmic space"/>
    <property type="evidence" value="ECO:0007669"/>
    <property type="project" value="UniProtKB-SubCell"/>
</dbReference>
<dbReference type="InterPro" id="IPR017937">
    <property type="entry name" value="Thioredoxin_CS"/>
</dbReference>
<keyword evidence="5 7" id="KW-1015">Disulfide bond</keyword>
<dbReference type="GO" id="GO:0016853">
    <property type="term" value="F:isomerase activity"/>
    <property type="evidence" value="ECO:0007669"/>
    <property type="project" value="UniProtKB-KW"/>
</dbReference>
<comment type="similarity">
    <text evidence="2">Belongs to the thioredoxin family. DsbA subfamily.</text>
</comment>